<dbReference type="RefSeq" id="XP_005835986.1">
    <property type="nucleotide sequence ID" value="XM_005835929.1"/>
</dbReference>
<reference evidence="3" key="2">
    <citation type="submission" date="2012-11" db="EMBL/GenBank/DDBJ databases">
        <authorList>
            <person name="Kuo A."/>
            <person name="Curtis B.A."/>
            <person name="Tanifuji G."/>
            <person name="Burki F."/>
            <person name="Gruber A."/>
            <person name="Irimia M."/>
            <person name="Maruyama S."/>
            <person name="Arias M.C."/>
            <person name="Ball S.G."/>
            <person name="Gile G.H."/>
            <person name="Hirakawa Y."/>
            <person name="Hopkins J.F."/>
            <person name="Rensing S.A."/>
            <person name="Schmutz J."/>
            <person name="Symeonidi A."/>
            <person name="Elias M."/>
            <person name="Eveleigh R.J."/>
            <person name="Herman E.K."/>
            <person name="Klute M.J."/>
            <person name="Nakayama T."/>
            <person name="Obornik M."/>
            <person name="Reyes-Prieto A."/>
            <person name="Armbrust E.V."/>
            <person name="Aves S.J."/>
            <person name="Beiko R.G."/>
            <person name="Coutinho P."/>
            <person name="Dacks J.B."/>
            <person name="Durnford D.G."/>
            <person name="Fast N.M."/>
            <person name="Green B.R."/>
            <person name="Grisdale C."/>
            <person name="Hempe F."/>
            <person name="Henrissat B."/>
            <person name="Hoppner M.P."/>
            <person name="Ishida K.-I."/>
            <person name="Kim E."/>
            <person name="Koreny L."/>
            <person name="Kroth P.G."/>
            <person name="Liu Y."/>
            <person name="Malik S.-B."/>
            <person name="Maier U.G."/>
            <person name="McRose D."/>
            <person name="Mock T."/>
            <person name="Neilson J.A."/>
            <person name="Onodera N.T."/>
            <person name="Poole A.M."/>
            <person name="Pritham E.J."/>
            <person name="Richards T.A."/>
            <person name="Rocap G."/>
            <person name="Roy S.W."/>
            <person name="Sarai C."/>
            <person name="Schaack S."/>
            <person name="Shirato S."/>
            <person name="Slamovits C.H."/>
            <person name="Spencer D.F."/>
            <person name="Suzuki S."/>
            <person name="Worden A.Z."/>
            <person name="Zauner S."/>
            <person name="Barry K."/>
            <person name="Bell C."/>
            <person name="Bharti A.K."/>
            <person name="Crow J.A."/>
            <person name="Grimwood J."/>
            <person name="Kramer R."/>
            <person name="Lindquist E."/>
            <person name="Lucas S."/>
            <person name="Salamov A."/>
            <person name="McFadden G.I."/>
            <person name="Lane C.E."/>
            <person name="Keeling P.J."/>
            <person name="Gray M.W."/>
            <person name="Grigoriev I.V."/>
            <person name="Archibald J.M."/>
        </authorList>
    </citation>
    <scope>NUCLEOTIDE SEQUENCE</scope>
    <source>
        <strain evidence="3">CCMP2712</strain>
    </source>
</reference>
<keyword evidence="3" id="KW-1185">Reference proteome</keyword>
<dbReference type="OrthoDB" id="10546626at2759"/>
<evidence type="ECO:0000313" key="3">
    <source>
        <dbReference type="Proteomes" id="UP000011087"/>
    </source>
</evidence>
<name>L1JKI0_GUITC</name>
<organism evidence="1">
    <name type="scientific">Guillardia theta (strain CCMP2712)</name>
    <name type="common">Cryptophyte</name>
    <dbReference type="NCBI Taxonomy" id="905079"/>
    <lineage>
        <taxon>Eukaryota</taxon>
        <taxon>Cryptophyceae</taxon>
        <taxon>Pyrenomonadales</taxon>
        <taxon>Geminigeraceae</taxon>
        <taxon>Guillardia</taxon>
    </lineage>
</organism>
<gene>
    <name evidence="1" type="ORF">GUITHDRAFT_151580</name>
</gene>
<reference evidence="2" key="3">
    <citation type="submission" date="2016-03" db="UniProtKB">
        <authorList>
            <consortium name="EnsemblProtists"/>
        </authorList>
    </citation>
    <scope>IDENTIFICATION</scope>
</reference>
<dbReference type="Proteomes" id="UP000011087">
    <property type="component" value="Unassembled WGS sequence"/>
</dbReference>
<reference evidence="1 3" key="1">
    <citation type="journal article" date="2012" name="Nature">
        <title>Algal genomes reveal evolutionary mosaicism and the fate of nucleomorphs.</title>
        <authorList>
            <consortium name="DOE Joint Genome Institute"/>
            <person name="Curtis B.A."/>
            <person name="Tanifuji G."/>
            <person name="Burki F."/>
            <person name="Gruber A."/>
            <person name="Irimia M."/>
            <person name="Maruyama S."/>
            <person name="Arias M.C."/>
            <person name="Ball S.G."/>
            <person name="Gile G.H."/>
            <person name="Hirakawa Y."/>
            <person name="Hopkins J.F."/>
            <person name="Kuo A."/>
            <person name="Rensing S.A."/>
            <person name="Schmutz J."/>
            <person name="Symeonidi A."/>
            <person name="Elias M."/>
            <person name="Eveleigh R.J."/>
            <person name="Herman E.K."/>
            <person name="Klute M.J."/>
            <person name="Nakayama T."/>
            <person name="Obornik M."/>
            <person name="Reyes-Prieto A."/>
            <person name="Armbrust E.V."/>
            <person name="Aves S.J."/>
            <person name="Beiko R.G."/>
            <person name="Coutinho P."/>
            <person name="Dacks J.B."/>
            <person name="Durnford D.G."/>
            <person name="Fast N.M."/>
            <person name="Green B.R."/>
            <person name="Grisdale C.J."/>
            <person name="Hempel F."/>
            <person name="Henrissat B."/>
            <person name="Hoppner M.P."/>
            <person name="Ishida K."/>
            <person name="Kim E."/>
            <person name="Koreny L."/>
            <person name="Kroth P.G."/>
            <person name="Liu Y."/>
            <person name="Malik S.B."/>
            <person name="Maier U.G."/>
            <person name="McRose D."/>
            <person name="Mock T."/>
            <person name="Neilson J.A."/>
            <person name="Onodera N.T."/>
            <person name="Poole A.M."/>
            <person name="Pritham E.J."/>
            <person name="Richards T.A."/>
            <person name="Rocap G."/>
            <person name="Roy S.W."/>
            <person name="Sarai C."/>
            <person name="Schaack S."/>
            <person name="Shirato S."/>
            <person name="Slamovits C.H."/>
            <person name="Spencer D.F."/>
            <person name="Suzuki S."/>
            <person name="Worden A.Z."/>
            <person name="Zauner S."/>
            <person name="Barry K."/>
            <person name="Bell C."/>
            <person name="Bharti A.K."/>
            <person name="Crow J.A."/>
            <person name="Grimwood J."/>
            <person name="Kramer R."/>
            <person name="Lindquist E."/>
            <person name="Lucas S."/>
            <person name="Salamov A."/>
            <person name="McFadden G.I."/>
            <person name="Lane C.E."/>
            <person name="Keeling P.J."/>
            <person name="Gray M.W."/>
            <person name="Grigoriev I.V."/>
            <person name="Archibald J.M."/>
        </authorList>
    </citation>
    <scope>NUCLEOTIDE SEQUENCE</scope>
    <source>
        <strain evidence="1 3">CCMP2712</strain>
    </source>
</reference>
<feature type="non-terminal residue" evidence="1">
    <location>
        <position position="1"/>
    </location>
</feature>
<protein>
    <submittedName>
        <fullName evidence="1 2">Uncharacterized protein</fullName>
    </submittedName>
</protein>
<sequence>FSDARRVQQLFSSEWPLTTITDDTSASGNQGAVWNYGDNFGGGASDYATKHDIFGKFGVTDSVYDNGDIVLCTDSTTPCSG</sequence>
<evidence type="ECO:0000313" key="1">
    <source>
        <dbReference type="EMBL" id="EKX49006.1"/>
    </source>
</evidence>
<evidence type="ECO:0000313" key="2">
    <source>
        <dbReference type="EnsemblProtists" id="EKX49006"/>
    </source>
</evidence>
<dbReference type="HOGENOM" id="CLU_132942_1_0_1"/>
<accession>L1JKI0</accession>
<dbReference type="EMBL" id="JH992983">
    <property type="protein sequence ID" value="EKX49006.1"/>
    <property type="molecule type" value="Genomic_DNA"/>
</dbReference>
<dbReference type="GeneID" id="17305759"/>
<dbReference type="AlphaFoldDB" id="L1JKI0"/>
<dbReference type="KEGG" id="gtt:GUITHDRAFT_151580"/>
<proteinExistence type="predicted"/>
<dbReference type="EnsemblProtists" id="EKX49006">
    <property type="protein sequence ID" value="EKX49006"/>
    <property type="gene ID" value="GUITHDRAFT_151580"/>
</dbReference>
<dbReference type="PaxDb" id="55529-EKX49006"/>